<proteinExistence type="predicted"/>
<dbReference type="InterPro" id="IPR013154">
    <property type="entry name" value="ADH-like_N"/>
</dbReference>
<feature type="domain" description="Enoyl reductase (ER)" evidence="1">
    <location>
        <begin position="22"/>
        <end position="357"/>
    </location>
</feature>
<sequence>MVKFQVLPVMSTMKAALVKTLGLVHDSDILEIVEDYPRPSRGKGQVLVRVLTCATSAGDMHVMSGRVSFAITPPSFPYIPGSSVCGVVEEADPEAEFKLGDRVIAHMGMKPWGALAEYAVFEARNCVLAPESISDEVASACGDSAATALKAVELAGVKEGHRVLVLGGSGGVGSCCVQLAKIAGASFVAATSTQVKLLEEELKADRAINYKEVDWWSIAEFQEQPFDCIIDCVGGGGHFGKAGANRVLKSGGSGGKFIAVVGDEPEPIIHNPLQLAGFASRLLWRSLWTWLWPWSPRYICFVTDADSSTIKTILDHMAKDKLLLKVDSSGPYPFTKDGVTAALKLQESHRAHGKVVIRVNRKG</sequence>
<dbReference type="GO" id="GO:0008270">
    <property type="term" value="F:zinc ion binding"/>
    <property type="evidence" value="ECO:0007669"/>
    <property type="project" value="InterPro"/>
</dbReference>
<protein>
    <recommendedName>
        <fullName evidence="1">Enoyl reductase (ER) domain-containing protein</fullName>
    </recommendedName>
</protein>
<dbReference type="Pfam" id="PF08240">
    <property type="entry name" value="ADH_N"/>
    <property type="match status" value="1"/>
</dbReference>
<dbReference type="InterPro" id="IPR011032">
    <property type="entry name" value="GroES-like_sf"/>
</dbReference>
<dbReference type="GO" id="GO:0016491">
    <property type="term" value="F:oxidoreductase activity"/>
    <property type="evidence" value="ECO:0007669"/>
    <property type="project" value="InterPro"/>
</dbReference>
<dbReference type="SMART" id="SM00829">
    <property type="entry name" value="PKS_ER"/>
    <property type="match status" value="1"/>
</dbReference>
<dbReference type="EMBL" id="HBEO01015577">
    <property type="protein sequence ID" value="CAD8484317.1"/>
    <property type="molecule type" value="Transcribed_RNA"/>
</dbReference>
<dbReference type="Gene3D" id="3.90.180.10">
    <property type="entry name" value="Medium-chain alcohol dehydrogenases, catalytic domain"/>
    <property type="match status" value="1"/>
</dbReference>
<gene>
    <name evidence="2" type="ORF">HPHI1048_LOCUS10573</name>
</gene>
<accession>A0A7S0EH81</accession>
<dbReference type="InterPro" id="IPR050700">
    <property type="entry name" value="YIM1/Zinc_Alcohol_DH_Fams"/>
</dbReference>
<dbReference type="InterPro" id="IPR002364">
    <property type="entry name" value="Quin_OxRdtase/zeta-crystal_CS"/>
</dbReference>
<dbReference type="SUPFAM" id="SSF51735">
    <property type="entry name" value="NAD(P)-binding Rossmann-fold domains"/>
    <property type="match status" value="1"/>
</dbReference>
<evidence type="ECO:0000313" key="2">
    <source>
        <dbReference type="EMBL" id="CAD8484317.1"/>
    </source>
</evidence>
<dbReference type="CDD" id="cd08267">
    <property type="entry name" value="MDR1"/>
    <property type="match status" value="1"/>
</dbReference>
<dbReference type="Gene3D" id="3.40.50.720">
    <property type="entry name" value="NAD(P)-binding Rossmann-like Domain"/>
    <property type="match status" value="1"/>
</dbReference>
<dbReference type="InterPro" id="IPR020843">
    <property type="entry name" value="ER"/>
</dbReference>
<evidence type="ECO:0000259" key="1">
    <source>
        <dbReference type="SMART" id="SM00829"/>
    </source>
</evidence>
<dbReference type="InterPro" id="IPR036291">
    <property type="entry name" value="NAD(P)-bd_dom_sf"/>
</dbReference>
<name>A0A7S0EH81_9CRYP</name>
<dbReference type="AlphaFoldDB" id="A0A7S0EH81"/>
<dbReference type="PANTHER" id="PTHR11695:SF648">
    <property type="entry name" value="ZINC-BINDING OXIDOREDUCTASE"/>
    <property type="match status" value="1"/>
</dbReference>
<dbReference type="SUPFAM" id="SSF50129">
    <property type="entry name" value="GroES-like"/>
    <property type="match status" value="1"/>
</dbReference>
<reference evidence="2" key="1">
    <citation type="submission" date="2021-01" db="EMBL/GenBank/DDBJ databases">
        <authorList>
            <person name="Corre E."/>
            <person name="Pelletier E."/>
            <person name="Niang G."/>
            <person name="Scheremetjew M."/>
            <person name="Finn R."/>
            <person name="Kale V."/>
            <person name="Holt S."/>
            <person name="Cochrane G."/>
            <person name="Meng A."/>
            <person name="Brown T."/>
            <person name="Cohen L."/>
        </authorList>
    </citation>
    <scope>NUCLEOTIDE SEQUENCE</scope>
    <source>
        <strain evidence="2">CCMP325</strain>
    </source>
</reference>
<dbReference type="PROSITE" id="PS01162">
    <property type="entry name" value="QOR_ZETA_CRYSTAL"/>
    <property type="match status" value="1"/>
</dbReference>
<dbReference type="PANTHER" id="PTHR11695">
    <property type="entry name" value="ALCOHOL DEHYDROGENASE RELATED"/>
    <property type="match status" value="1"/>
</dbReference>
<organism evidence="2">
    <name type="scientific">Hanusia phi</name>
    <dbReference type="NCBI Taxonomy" id="3032"/>
    <lineage>
        <taxon>Eukaryota</taxon>
        <taxon>Cryptophyceae</taxon>
        <taxon>Pyrenomonadales</taxon>
        <taxon>Geminigeraceae</taxon>
        <taxon>Hanusia</taxon>
    </lineage>
</organism>
<dbReference type="Pfam" id="PF13602">
    <property type="entry name" value="ADH_zinc_N_2"/>
    <property type="match status" value="1"/>
</dbReference>